<dbReference type="EMBL" id="MFLY01000027">
    <property type="protein sequence ID" value="OGG72864.1"/>
    <property type="molecule type" value="Genomic_DNA"/>
</dbReference>
<evidence type="ECO:0000313" key="1">
    <source>
        <dbReference type="EMBL" id="OGG72864.1"/>
    </source>
</evidence>
<dbReference type="CDD" id="cd22231">
    <property type="entry name" value="RHH_NikR_HicB-like"/>
    <property type="match status" value="1"/>
</dbReference>
<reference evidence="1 2" key="1">
    <citation type="journal article" date="2016" name="Nat. Commun.">
        <title>Thousands of microbial genomes shed light on interconnected biogeochemical processes in an aquifer system.</title>
        <authorList>
            <person name="Anantharaman K."/>
            <person name="Brown C.T."/>
            <person name="Hug L.A."/>
            <person name="Sharon I."/>
            <person name="Castelle C.J."/>
            <person name="Probst A.J."/>
            <person name="Thomas B.C."/>
            <person name="Singh A."/>
            <person name="Wilkins M.J."/>
            <person name="Karaoz U."/>
            <person name="Brodie E.L."/>
            <person name="Williams K.H."/>
            <person name="Hubbard S.S."/>
            <person name="Banfield J.F."/>
        </authorList>
    </citation>
    <scope>NUCLEOTIDE SEQUENCE [LARGE SCALE GENOMIC DNA]</scope>
</reference>
<dbReference type="GO" id="GO:0006355">
    <property type="term" value="P:regulation of DNA-templated transcription"/>
    <property type="evidence" value="ECO:0007669"/>
    <property type="project" value="InterPro"/>
</dbReference>
<dbReference type="InterPro" id="IPR013321">
    <property type="entry name" value="Arc_rbn_hlx_hlx"/>
</dbReference>
<comment type="caution">
    <text evidence="1">The sequence shown here is derived from an EMBL/GenBank/DDBJ whole genome shotgun (WGS) entry which is preliminary data.</text>
</comment>
<name>A0A1F6EGS9_9BACT</name>
<dbReference type="Gene3D" id="1.10.1220.10">
    <property type="entry name" value="Met repressor-like"/>
    <property type="match status" value="1"/>
</dbReference>
<dbReference type="Proteomes" id="UP000177306">
    <property type="component" value="Unassembled WGS sequence"/>
</dbReference>
<sequence length="86" mass="9906">MNTPTIKRVNVTLPTETLRLLDRVAQKGDRSGFVDRAVRFYVEETGRANLKKQLRRGAVAHAKRDLSIAEEWFPLEEEVWQKSPNA</sequence>
<evidence type="ECO:0000313" key="2">
    <source>
        <dbReference type="Proteomes" id="UP000177306"/>
    </source>
</evidence>
<accession>A0A1F6EGS9</accession>
<protein>
    <recommendedName>
        <fullName evidence="3">Ribbon-helix-helix protein CopG domain-containing protein</fullName>
    </recommendedName>
</protein>
<dbReference type="AlphaFoldDB" id="A0A1F6EGS9"/>
<evidence type="ECO:0008006" key="3">
    <source>
        <dbReference type="Google" id="ProtNLM"/>
    </source>
</evidence>
<gene>
    <name evidence="1" type="ORF">A3A38_05000</name>
</gene>
<organism evidence="1 2">
    <name type="scientific">Candidatus Kaiserbacteria bacterium RIFCSPLOWO2_01_FULL_53_17</name>
    <dbReference type="NCBI Taxonomy" id="1798511"/>
    <lineage>
        <taxon>Bacteria</taxon>
        <taxon>Candidatus Kaiseribacteriota</taxon>
    </lineage>
</organism>
<proteinExistence type="predicted"/>